<keyword evidence="2 4" id="KW-0456">Lyase</keyword>
<feature type="domain" description="Fe-S hydro-lyase tartrate dehydratase beta-type catalytic" evidence="3">
    <location>
        <begin position="9"/>
        <end position="175"/>
    </location>
</feature>
<sequence length="183" mass="20082">MSKHIQVPFKKEDILALRSGDRVLLTGTVYTARDAAHKRMAEQIEKGAPLPFDVENQVIYYVGPTPAKPGQVIGSAGPTTSSRMDKFTPALLDMGLRGMIGKGYRSEEVKKSIVKNQAIYFGAIGGSAALISRSIKSVEVIAYDDLGTEAIRKLEIENFPVVVINDAHGNDLYREGVEKYRQI</sequence>
<accession>A0A6G1X1G4</accession>
<dbReference type="Pfam" id="PF05683">
    <property type="entry name" value="Fumerase_C"/>
    <property type="match status" value="1"/>
</dbReference>
<comment type="similarity">
    <text evidence="1">Belongs to the class-I fumarase family.</text>
</comment>
<dbReference type="InterPro" id="IPR004647">
    <property type="entry name" value="Fe-S_hydro-lyase_TtdB-typ_cat"/>
</dbReference>
<evidence type="ECO:0000313" key="5">
    <source>
        <dbReference type="Proteomes" id="UP000480185"/>
    </source>
</evidence>
<evidence type="ECO:0000259" key="3">
    <source>
        <dbReference type="Pfam" id="PF05683"/>
    </source>
</evidence>
<dbReference type="PANTHER" id="PTHR43351">
    <property type="entry name" value="L(+)-TARTRATE DEHYDRATASE SUBUNIT BETA"/>
    <property type="match status" value="1"/>
</dbReference>
<dbReference type="SUPFAM" id="SSF117457">
    <property type="entry name" value="FumA C-terminal domain-like"/>
    <property type="match status" value="1"/>
</dbReference>
<dbReference type="RefSeq" id="WP_153726797.1">
    <property type="nucleotide sequence ID" value="NZ_WJNH01000001.1"/>
</dbReference>
<gene>
    <name evidence="4" type="ORF">GH754_00620</name>
</gene>
<dbReference type="NCBIfam" id="NF005310">
    <property type="entry name" value="PRK06842.1"/>
    <property type="match status" value="1"/>
</dbReference>
<reference evidence="4 5" key="1">
    <citation type="submission" date="2019-11" db="EMBL/GenBank/DDBJ databases">
        <authorList>
            <person name="Li J."/>
        </authorList>
    </citation>
    <scope>NUCLEOTIDE SEQUENCE [LARGE SCALE GENOMIC DNA]</scope>
    <source>
        <strain evidence="4 5">J4</strain>
    </source>
</reference>
<dbReference type="EMBL" id="WJNH01000001">
    <property type="protein sequence ID" value="MRG84823.1"/>
    <property type="molecule type" value="Genomic_DNA"/>
</dbReference>
<protein>
    <submittedName>
        <fullName evidence="4">Fe-S-containing hydro-lyase</fullName>
    </submittedName>
</protein>
<dbReference type="Proteomes" id="UP000480185">
    <property type="component" value="Unassembled WGS sequence"/>
</dbReference>
<dbReference type="InterPro" id="IPR036660">
    <property type="entry name" value="Fe-S_hydroAse_TtdB_cat_sf"/>
</dbReference>
<evidence type="ECO:0000256" key="2">
    <source>
        <dbReference type="ARBA" id="ARBA00023239"/>
    </source>
</evidence>
<dbReference type="PANTHER" id="PTHR43351:SF2">
    <property type="entry name" value="L(+)-TARTRATE DEHYDRATASE SUBUNIT BETA-RELATED"/>
    <property type="match status" value="1"/>
</dbReference>
<dbReference type="GO" id="GO:0016836">
    <property type="term" value="F:hydro-lyase activity"/>
    <property type="evidence" value="ECO:0007669"/>
    <property type="project" value="InterPro"/>
</dbReference>
<comment type="caution">
    <text evidence="4">The sequence shown here is derived from an EMBL/GenBank/DDBJ whole genome shotgun (WGS) entry which is preliminary data.</text>
</comment>
<evidence type="ECO:0000256" key="1">
    <source>
        <dbReference type="ARBA" id="ARBA00008876"/>
    </source>
</evidence>
<evidence type="ECO:0000313" key="4">
    <source>
        <dbReference type="EMBL" id="MRG84823.1"/>
    </source>
</evidence>
<dbReference type="OrthoDB" id="9798978at2"/>
<proteinExistence type="inferred from homology"/>
<dbReference type="NCBIfam" id="TIGR00723">
    <property type="entry name" value="ttdB_fumA_fumB"/>
    <property type="match status" value="1"/>
</dbReference>
<name>A0A6G1X1G4_9BACI</name>
<dbReference type="Gene3D" id="3.20.130.10">
    <property type="entry name" value="Fe-S hydro-lyase, tartrate dehydratase beta-type, catalytic domain"/>
    <property type="match status" value="1"/>
</dbReference>
<keyword evidence="5" id="KW-1185">Reference proteome</keyword>
<dbReference type="AlphaFoldDB" id="A0A6G1X1G4"/>
<organism evidence="4 5">
    <name type="scientific">Salinibacillus xinjiangensis</name>
    <dbReference type="NCBI Taxonomy" id="1229268"/>
    <lineage>
        <taxon>Bacteria</taxon>
        <taxon>Bacillati</taxon>
        <taxon>Bacillota</taxon>
        <taxon>Bacilli</taxon>
        <taxon>Bacillales</taxon>
        <taxon>Bacillaceae</taxon>
        <taxon>Salinibacillus</taxon>
    </lineage>
</organism>